<reference evidence="3 4" key="1">
    <citation type="journal article" date="2013" name="Genome Announc.">
        <title>Draft genome sequence of Serratia sp. strain ATCC 39006, a model bacterium for analysis of the biosynthesis and regulation of prodigiosin, a carbapenem, and gas vesicles.</title>
        <authorList>
            <person name="Fineran P.C."/>
            <person name="Iglesias Cans M.C."/>
            <person name="Ramsay J.P."/>
            <person name="Wilf N.M."/>
            <person name="Cossyleon D."/>
            <person name="McNeil M.B."/>
            <person name="Williamson N.R."/>
            <person name="Monson R.E."/>
            <person name="Becher S.A."/>
            <person name="Stanton J.A."/>
            <person name="Brugger K."/>
            <person name="Brown S.D."/>
            <person name="Salmond G.P."/>
        </authorList>
    </citation>
    <scope>NUCLEOTIDE SEQUENCE [LARGE SCALE GENOMIC DNA]</scope>
    <source>
        <strain evidence="3">ATCC 39006</strain>
        <strain evidence="4">ATCC 39006 / SC 11482</strain>
    </source>
</reference>
<organism evidence="3 4">
    <name type="scientific">Serratia sp. (strain ATCC 39006)</name>
    <name type="common">Prodigiosinella confusarubida</name>
    <dbReference type="NCBI Taxonomy" id="104623"/>
    <lineage>
        <taxon>Bacteria</taxon>
        <taxon>Pseudomonadati</taxon>
        <taxon>Pseudomonadota</taxon>
        <taxon>Gammaproteobacteria</taxon>
        <taxon>Enterobacterales</taxon>
        <taxon>Pectobacteriaceae</taxon>
        <taxon>Prodigiosinella</taxon>
    </lineage>
</organism>
<evidence type="ECO:0000256" key="1">
    <source>
        <dbReference type="SAM" id="Phobius"/>
    </source>
</evidence>
<keyword evidence="1" id="KW-0472">Membrane</keyword>
<dbReference type="EMBL" id="CP025084">
    <property type="protein sequence ID" value="AUH06165.1"/>
    <property type="molecule type" value="Genomic_DNA"/>
</dbReference>
<dbReference type="KEGG" id="sera:Ser39006_019775"/>
<protein>
    <recommendedName>
        <fullName evidence="6">Pili assembly chaperone</fullName>
    </recommendedName>
</protein>
<dbReference type="RefSeq" id="WP_021014817.1">
    <property type="nucleotide sequence ID" value="NZ_CP025084.1"/>
</dbReference>
<dbReference type="Proteomes" id="UP000233778">
    <property type="component" value="Chromosome"/>
</dbReference>
<evidence type="ECO:0000313" key="3">
    <source>
        <dbReference type="EMBL" id="AUH06165.1"/>
    </source>
</evidence>
<reference evidence="3" key="2">
    <citation type="submission" date="2013-09" db="EMBL/GenBank/DDBJ databases">
        <authorList>
            <person name="Wang G."/>
            <person name="Yang Y."/>
            <person name="Su Y."/>
        </authorList>
    </citation>
    <scope>NUCLEOTIDE SEQUENCE</scope>
    <source>
        <strain evidence="3">ATCC 39006</strain>
    </source>
</reference>
<dbReference type="KEGG" id="serq:CWC46_19775"/>
<sequence>MKSDRFLLATIASSWLLLCAAITLIITGRGITSGSLVVFGILHFSPLLLNPLSRVMLLFRKSPFVLMKKRHRVWLHLNPWLSVGQPGLRDINHFWDALIHTLSTGLASPGRSLILSSHLLSSRRLARLLRHFPPEHYQYRILGRPLGRAERSGLQLETLLKEWRWYSPSVHCGVLVIRKKDKRH</sequence>
<gene>
    <name evidence="2" type="ORF">CWC46_19775</name>
    <name evidence="3" type="ORF">Ser39006_019775</name>
</gene>
<reference evidence="2 5" key="3">
    <citation type="submission" date="2017-11" db="EMBL/GenBank/DDBJ databases">
        <title>Complete genome sequence of Serratia sp. ATCC 39006 LacA.</title>
        <authorList>
            <person name="Hampton H.G."/>
            <person name="Jackson S.A."/>
            <person name="Jauregui R."/>
            <person name="Poulter G.T.M."/>
            <person name="Salmond G.P.C."/>
            <person name="Fineran P.C."/>
        </authorList>
    </citation>
    <scope>NUCLEOTIDE SEQUENCE [LARGE SCALE GENOMIC DNA]</scope>
    <source>
        <strain evidence="2 5">ATCC 39006</strain>
    </source>
</reference>
<feature type="transmembrane region" description="Helical" evidence="1">
    <location>
        <begin position="37"/>
        <end position="59"/>
    </location>
</feature>
<dbReference type="Proteomes" id="UP000017700">
    <property type="component" value="Chromosome"/>
</dbReference>
<keyword evidence="4" id="KW-1185">Reference proteome</keyword>
<accession>A0A2I5TNM7</accession>
<evidence type="ECO:0000313" key="5">
    <source>
        <dbReference type="Proteomes" id="UP000233778"/>
    </source>
</evidence>
<dbReference type="STRING" id="104623.Ser39006_01549"/>
<reference evidence="3" key="4">
    <citation type="submission" date="2017-11" db="EMBL/GenBank/DDBJ databases">
        <title>Complete genome sequence of Serratia sp. ATCC 39006.</title>
        <authorList>
            <person name="Hampton H.G."/>
            <person name="Jackson S.A."/>
            <person name="Jauregui R."/>
            <person name="Poulter G.T.M."/>
            <person name="Salmond G.P.C."/>
            <person name="Fineran P.C."/>
        </authorList>
    </citation>
    <scope>NUCLEOTIDE SEQUENCE</scope>
    <source>
        <strain evidence="3">ATCC 39006</strain>
    </source>
</reference>
<dbReference type="AlphaFoldDB" id="A0A2I5TNM7"/>
<name>A0A2I5TNM7_SERS3</name>
<evidence type="ECO:0008006" key="6">
    <source>
        <dbReference type="Google" id="ProtNLM"/>
    </source>
</evidence>
<proteinExistence type="predicted"/>
<dbReference type="OrthoDB" id="6481087at2"/>
<keyword evidence="1" id="KW-0812">Transmembrane</keyword>
<dbReference type="EMBL" id="CP025085">
    <property type="protein sequence ID" value="AUH01842.1"/>
    <property type="molecule type" value="Genomic_DNA"/>
</dbReference>
<keyword evidence="1" id="KW-1133">Transmembrane helix</keyword>
<evidence type="ECO:0000313" key="2">
    <source>
        <dbReference type="EMBL" id="AUH01842.1"/>
    </source>
</evidence>
<evidence type="ECO:0000313" key="4">
    <source>
        <dbReference type="Proteomes" id="UP000017700"/>
    </source>
</evidence>